<dbReference type="PANTHER" id="PTHR30231">
    <property type="entry name" value="DNA POLYMERASE III SUBUNIT EPSILON"/>
    <property type="match status" value="1"/>
</dbReference>
<dbReference type="InterPro" id="IPR013520">
    <property type="entry name" value="Ribonucl_H"/>
</dbReference>
<comment type="caution">
    <text evidence="3">The sequence shown here is derived from an EMBL/GenBank/DDBJ whole genome shotgun (WGS) entry which is preliminary data.</text>
</comment>
<keyword evidence="1" id="KW-0479">Metal-binding</keyword>
<accession>A0ABV7LFF6</accession>
<keyword evidence="3" id="KW-0378">Hydrolase</keyword>
<reference evidence="4" key="1">
    <citation type="journal article" date="2019" name="Int. J. Syst. Evol. Microbiol.">
        <title>The Global Catalogue of Microorganisms (GCM) 10K type strain sequencing project: providing services to taxonomists for standard genome sequencing and annotation.</title>
        <authorList>
            <consortium name="The Broad Institute Genomics Platform"/>
            <consortium name="The Broad Institute Genome Sequencing Center for Infectious Disease"/>
            <person name="Wu L."/>
            <person name="Ma J."/>
        </authorList>
    </citation>
    <scope>NUCLEOTIDE SEQUENCE [LARGE SCALE GENOMIC DNA]</scope>
    <source>
        <strain evidence="4">CCM 7941</strain>
    </source>
</reference>
<keyword evidence="3" id="KW-0269">Exonuclease</keyword>
<dbReference type="Pfam" id="PF00929">
    <property type="entry name" value="RNase_T"/>
    <property type="match status" value="1"/>
</dbReference>
<evidence type="ECO:0000259" key="2">
    <source>
        <dbReference type="PROSITE" id="PS50966"/>
    </source>
</evidence>
<dbReference type="InterPro" id="IPR007527">
    <property type="entry name" value="Znf_SWIM"/>
</dbReference>
<dbReference type="SMART" id="SM00479">
    <property type="entry name" value="EXOIII"/>
    <property type="match status" value="1"/>
</dbReference>
<keyword evidence="1" id="KW-0863">Zinc-finger</keyword>
<dbReference type="InterPro" id="IPR012337">
    <property type="entry name" value="RNaseH-like_sf"/>
</dbReference>
<dbReference type="SUPFAM" id="SSF53098">
    <property type="entry name" value="Ribonuclease H-like"/>
    <property type="match status" value="1"/>
</dbReference>
<protein>
    <submittedName>
        <fullName evidence="3">3'-5' exonuclease</fullName>
        <ecNumber evidence="3">3.1.-.-</ecNumber>
    </submittedName>
</protein>
<gene>
    <name evidence="3" type="ORF">ACFOEX_08265</name>
</gene>
<keyword evidence="4" id="KW-1185">Reference proteome</keyword>
<evidence type="ECO:0000313" key="4">
    <source>
        <dbReference type="Proteomes" id="UP001595536"/>
    </source>
</evidence>
<proteinExistence type="predicted"/>
<dbReference type="InterPro" id="IPR036397">
    <property type="entry name" value="RNaseH_sf"/>
</dbReference>
<dbReference type="Gene3D" id="3.30.420.10">
    <property type="entry name" value="Ribonuclease H-like superfamily/Ribonuclease H"/>
    <property type="match status" value="1"/>
</dbReference>
<feature type="domain" description="SWIM-type" evidence="2">
    <location>
        <begin position="211"/>
        <end position="245"/>
    </location>
</feature>
<keyword evidence="3" id="KW-0540">Nuclease</keyword>
<dbReference type="EMBL" id="JBHRUV010000036">
    <property type="protein sequence ID" value="MFC3266344.1"/>
    <property type="molecule type" value="Genomic_DNA"/>
</dbReference>
<dbReference type="PANTHER" id="PTHR30231:SF42">
    <property type="entry name" value="EXONUCLEASE"/>
    <property type="match status" value="1"/>
</dbReference>
<keyword evidence="1" id="KW-0862">Zinc</keyword>
<dbReference type="GO" id="GO:0004527">
    <property type="term" value="F:exonuclease activity"/>
    <property type="evidence" value="ECO:0007669"/>
    <property type="project" value="UniProtKB-KW"/>
</dbReference>
<dbReference type="EC" id="3.1.-.-" evidence="3"/>
<dbReference type="Proteomes" id="UP001595536">
    <property type="component" value="Unassembled WGS sequence"/>
</dbReference>
<evidence type="ECO:0000313" key="3">
    <source>
        <dbReference type="EMBL" id="MFC3266344.1"/>
    </source>
</evidence>
<evidence type="ECO:0000256" key="1">
    <source>
        <dbReference type="PROSITE-ProRule" id="PRU00325"/>
    </source>
</evidence>
<organism evidence="3 4">
    <name type="scientific">Camelimonas abortus</name>
    <dbReference type="NCBI Taxonomy" id="1017184"/>
    <lineage>
        <taxon>Bacteria</taxon>
        <taxon>Pseudomonadati</taxon>
        <taxon>Pseudomonadota</taxon>
        <taxon>Alphaproteobacteria</taxon>
        <taxon>Hyphomicrobiales</taxon>
        <taxon>Chelatococcaceae</taxon>
        <taxon>Camelimonas</taxon>
    </lineage>
</organism>
<sequence>MRALAIDFETANERRDSACAIGLAFIDDGVVTRREYRLIRPPELRFHPGNVRVHGILPAHVTHEPEFPEVWREFAGAAAGRVFVAHNAAFDSAVLAAMLAFYRMEAPPVTFACSLQLARRAWPDLPGHRLNQLGAFLGVPFRHHHAGEDAYACARIALAALEALGETSFAAARMRAPRRGGGRAVTPGRRAASRSGPVIMVRGSRGDVWRVRVSMDVGGRTACDCPAGRFGRVCRHVKALADGVVDDVISCEEVELSAALARIRRQLA</sequence>
<dbReference type="RefSeq" id="WP_376831128.1">
    <property type="nucleotide sequence ID" value="NZ_JBHLWR010000006.1"/>
</dbReference>
<dbReference type="PROSITE" id="PS50966">
    <property type="entry name" value="ZF_SWIM"/>
    <property type="match status" value="1"/>
</dbReference>
<dbReference type="CDD" id="cd06130">
    <property type="entry name" value="DNA_pol_III_epsilon_like"/>
    <property type="match status" value="1"/>
</dbReference>
<name>A0ABV7LFF6_9HYPH</name>